<gene>
    <name evidence="1" type="ORF">CSKR_104542</name>
</gene>
<reference evidence="1 2" key="1">
    <citation type="journal article" date="2018" name="Biotechnol. Adv.">
        <title>Improved genomic resources and new bioinformatic workflow for the carcinogenic parasite Clonorchis sinensis: Biotechnological implications.</title>
        <authorList>
            <person name="Wang D."/>
            <person name="Korhonen P.K."/>
            <person name="Gasser R.B."/>
            <person name="Young N.D."/>
        </authorList>
    </citation>
    <scope>NUCLEOTIDE SEQUENCE [LARGE SCALE GENOMIC DNA]</scope>
    <source>
        <strain evidence="1">Cs-k2</strain>
    </source>
</reference>
<reference evidence="1 2" key="2">
    <citation type="journal article" date="2021" name="Genomics">
        <title>High-quality reference genome for Clonorchis sinensis.</title>
        <authorList>
            <person name="Young N.D."/>
            <person name="Stroehlein A.J."/>
            <person name="Kinkar L."/>
            <person name="Wang T."/>
            <person name="Sohn W.M."/>
            <person name="Chang B.C.H."/>
            <person name="Kaur P."/>
            <person name="Weisz D."/>
            <person name="Dudchenko O."/>
            <person name="Aiden E.L."/>
            <person name="Korhonen P.K."/>
            <person name="Gasser R.B."/>
        </authorList>
    </citation>
    <scope>NUCLEOTIDE SEQUENCE [LARGE SCALE GENOMIC DNA]</scope>
    <source>
        <strain evidence="1">Cs-k2</strain>
    </source>
</reference>
<organism evidence="1 2">
    <name type="scientific">Clonorchis sinensis</name>
    <name type="common">Chinese liver fluke</name>
    <dbReference type="NCBI Taxonomy" id="79923"/>
    <lineage>
        <taxon>Eukaryota</taxon>
        <taxon>Metazoa</taxon>
        <taxon>Spiralia</taxon>
        <taxon>Lophotrochozoa</taxon>
        <taxon>Platyhelminthes</taxon>
        <taxon>Trematoda</taxon>
        <taxon>Digenea</taxon>
        <taxon>Opisthorchiida</taxon>
        <taxon>Opisthorchiata</taxon>
        <taxon>Opisthorchiidae</taxon>
        <taxon>Clonorchis</taxon>
    </lineage>
</organism>
<dbReference type="OrthoDB" id="6274614at2759"/>
<accession>A0A419Q5M0</accession>
<dbReference type="AlphaFoldDB" id="A0A419Q5M0"/>
<dbReference type="InParanoid" id="A0A419Q5M0"/>
<sequence>MGVLGKILSIIALGVGVFSSIGVIGTFGNSIKDVSSSSDKASVACAFIAMFIFAGTLIFVFVTLCCSCEKCLGIIVLAAGGAALFFSIIAYISFYDWSTHPSPMLSAPTKVPRPGEWLFGSMFASVAVLLTGCTLTCT</sequence>
<evidence type="ECO:0000313" key="1">
    <source>
        <dbReference type="EMBL" id="KAG5444275.1"/>
    </source>
</evidence>
<name>A0A419Q5M0_CLOSI</name>
<dbReference type="Proteomes" id="UP000286415">
    <property type="component" value="Unassembled WGS sequence"/>
</dbReference>
<dbReference type="EMBL" id="NIRI02000056">
    <property type="protein sequence ID" value="KAG5444275.1"/>
    <property type="molecule type" value="Genomic_DNA"/>
</dbReference>
<keyword evidence="2" id="KW-1185">Reference proteome</keyword>
<evidence type="ECO:0000313" key="2">
    <source>
        <dbReference type="Proteomes" id="UP000286415"/>
    </source>
</evidence>
<protein>
    <submittedName>
        <fullName evidence="1">Uncharacterized protein</fullName>
    </submittedName>
</protein>
<comment type="caution">
    <text evidence="1">The sequence shown here is derived from an EMBL/GenBank/DDBJ whole genome shotgun (WGS) entry which is preliminary data.</text>
</comment>
<proteinExistence type="predicted"/>